<keyword evidence="3" id="KW-1185">Reference proteome</keyword>
<keyword evidence="1" id="KW-1133">Transmembrane helix</keyword>
<keyword evidence="1" id="KW-0812">Transmembrane</keyword>
<dbReference type="STRING" id="1318743.PU02_0162"/>
<sequence length="202" mass="23548">MSWFMVNIISTLLALISLGVFIRVARKLKETMHTGRELAEQIQVSTSHLDHIISVLREEYQEIHDENRKMDARIIESTRIRREIDRSLAHMEEVRHQLQNDFNLLRSVPTPPPAPQTHEPTPQTHEHVTKPTIINTNQQKAVIPKRFPTFMQQRQMHKMSAYNKQQPTISKKLPVFVQHKTYQTPLKNAAYPQNNPSSHSNP</sequence>
<proteinExistence type="predicted"/>
<evidence type="ECO:0000313" key="2">
    <source>
        <dbReference type="EMBL" id="ALE02976.1"/>
    </source>
</evidence>
<keyword evidence="1" id="KW-0472">Membrane</keyword>
<organism evidence="2 3">
    <name type="scientific">Bartonella ancashensis</name>
    <dbReference type="NCBI Taxonomy" id="1318743"/>
    <lineage>
        <taxon>Bacteria</taxon>
        <taxon>Pseudomonadati</taxon>
        <taxon>Pseudomonadota</taxon>
        <taxon>Alphaproteobacteria</taxon>
        <taxon>Hyphomicrobiales</taxon>
        <taxon>Bartonellaceae</taxon>
        <taxon>Bartonella</taxon>
    </lineage>
</organism>
<gene>
    <name evidence="2" type="ORF">PU02_0162</name>
</gene>
<dbReference type="RefSeq" id="WP_053943661.1">
    <property type="nucleotide sequence ID" value="NZ_CP010401.1"/>
</dbReference>
<reference evidence="2 3" key="1">
    <citation type="journal article" date="2015" name="Genome Announc.">
        <title>Complete Genome Sequence of Bartonella ancashensis Strain 20.00, Isolated from the Blood of a Patient with Verruga Peruana.</title>
        <authorList>
            <person name="Hang J."/>
            <person name="Mullins K.E."/>
            <person name="Clifford R.J."/>
            <person name="Onmus-Leone F."/>
            <person name="Yang Y."/>
            <person name="Jiang J."/>
            <person name="Leguia M."/>
            <person name="Kasper M.R."/>
            <person name="Maguina C."/>
            <person name="Lesho E.P."/>
            <person name="Jarman R.G."/>
            <person name="Richards A.L."/>
            <person name="Blazes D."/>
        </authorList>
    </citation>
    <scope>NUCLEOTIDE SEQUENCE [LARGE SCALE GENOMIC DNA]</scope>
    <source>
        <strain evidence="2 3">20.00</strain>
    </source>
</reference>
<dbReference type="EMBL" id="CP010401">
    <property type="protein sequence ID" value="ALE02976.1"/>
    <property type="molecule type" value="Genomic_DNA"/>
</dbReference>
<dbReference type="AlphaFoldDB" id="A0A0M4L774"/>
<accession>A0A0M4L774</accession>
<dbReference type="OrthoDB" id="7925660at2"/>
<dbReference type="KEGG" id="banc:PU02_0162"/>
<dbReference type="Proteomes" id="UP000057213">
    <property type="component" value="Chromosome"/>
</dbReference>
<dbReference type="NCBIfam" id="NF046118">
    <property type="entry name" value="T4SS_BAB2_0123"/>
    <property type="match status" value="1"/>
</dbReference>
<evidence type="ECO:0000256" key="1">
    <source>
        <dbReference type="SAM" id="Phobius"/>
    </source>
</evidence>
<feature type="transmembrane region" description="Helical" evidence="1">
    <location>
        <begin position="6"/>
        <end position="25"/>
    </location>
</feature>
<dbReference type="PATRIC" id="fig|1318743.3.peg.167"/>
<evidence type="ECO:0000313" key="3">
    <source>
        <dbReference type="Proteomes" id="UP000057213"/>
    </source>
</evidence>
<name>A0A0M4L774_9HYPH</name>
<protein>
    <submittedName>
        <fullName evidence="2">Uncharacterized protein</fullName>
    </submittedName>
</protein>